<dbReference type="AlphaFoldDB" id="A0AAD5E1Q3"/>
<dbReference type="RefSeq" id="XP_051439902.1">
    <property type="nucleotide sequence ID" value="XM_051592762.1"/>
</dbReference>
<dbReference type="EMBL" id="MU621058">
    <property type="protein sequence ID" value="KAI8574895.1"/>
    <property type="molecule type" value="Genomic_DNA"/>
</dbReference>
<reference evidence="2" key="1">
    <citation type="submission" date="2021-06" db="EMBL/GenBank/DDBJ databases">
        <authorList>
            <consortium name="DOE Joint Genome Institute"/>
            <person name="Mondo S.J."/>
            <person name="Amses K.R."/>
            <person name="Simmons D.R."/>
            <person name="Longcore J.E."/>
            <person name="Seto K."/>
            <person name="Alves G.H."/>
            <person name="Bonds A.E."/>
            <person name="Quandt C.A."/>
            <person name="Davis W.J."/>
            <person name="Chang Y."/>
            <person name="Letcher P.M."/>
            <person name="Powell M.J."/>
            <person name="Kuo A."/>
            <person name="Labutti K."/>
            <person name="Pangilinan J."/>
            <person name="Andreopoulos W."/>
            <person name="Tritt A."/>
            <person name="Riley R."/>
            <person name="Hundley H."/>
            <person name="Johnson J."/>
            <person name="Lipzen A."/>
            <person name="Barry K."/>
            <person name="Berbee M.L."/>
            <person name="Buchler N.E."/>
            <person name="Grigoriev I.V."/>
            <person name="Spatafora J.W."/>
            <person name="Stajich J.E."/>
            <person name="James T.Y."/>
        </authorList>
    </citation>
    <scope>NUCLEOTIDE SEQUENCE</scope>
    <source>
        <strain evidence="2">AG</strain>
    </source>
</reference>
<evidence type="ECO:0000313" key="2">
    <source>
        <dbReference type="EMBL" id="KAI8574895.1"/>
    </source>
</evidence>
<evidence type="ECO:0008006" key="4">
    <source>
        <dbReference type="Google" id="ProtNLM"/>
    </source>
</evidence>
<name>A0AAD5E1Q3_UMBRA</name>
<evidence type="ECO:0000256" key="1">
    <source>
        <dbReference type="SAM" id="MobiDB-lite"/>
    </source>
</evidence>
<reference evidence="2" key="2">
    <citation type="journal article" date="2022" name="Proc. Natl. Acad. Sci. U.S.A.">
        <title>Diploid-dominant life cycles characterize the early evolution of Fungi.</title>
        <authorList>
            <person name="Amses K.R."/>
            <person name="Simmons D.R."/>
            <person name="Longcore J.E."/>
            <person name="Mondo S.J."/>
            <person name="Seto K."/>
            <person name="Jeronimo G.H."/>
            <person name="Bonds A.E."/>
            <person name="Quandt C.A."/>
            <person name="Davis W.J."/>
            <person name="Chang Y."/>
            <person name="Federici B.A."/>
            <person name="Kuo A."/>
            <person name="LaButti K."/>
            <person name="Pangilinan J."/>
            <person name="Andreopoulos W."/>
            <person name="Tritt A."/>
            <person name="Riley R."/>
            <person name="Hundley H."/>
            <person name="Johnson J."/>
            <person name="Lipzen A."/>
            <person name="Barry K."/>
            <person name="Lang B.F."/>
            <person name="Cuomo C.A."/>
            <person name="Buchler N.E."/>
            <person name="Grigoriev I.V."/>
            <person name="Spatafora J.W."/>
            <person name="Stajich J.E."/>
            <person name="James T.Y."/>
        </authorList>
    </citation>
    <scope>NUCLEOTIDE SEQUENCE</scope>
    <source>
        <strain evidence="2">AG</strain>
    </source>
</reference>
<dbReference type="InterPro" id="IPR021109">
    <property type="entry name" value="Peptidase_aspartic_dom_sf"/>
</dbReference>
<accession>A0AAD5E1Q3</accession>
<feature type="region of interest" description="Disordered" evidence="1">
    <location>
        <begin position="37"/>
        <end position="73"/>
    </location>
</feature>
<feature type="non-terminal residue" evidence="2">
    <location>
        <position position="197"/>
    </location>
</feature>
<dbReference type="Proteomes" id="UP001206595">
    <property type="component" value="Unassembled WGS sequence"/>
</dbReference>
<dbReference type="GeneID" id="75918104"/>
<dbReference type="SUPFAM" id="SSF50630">
    <property type="entry name" value="Acid proteases"/>
    <property type="match status" value="1"/>
</dbReference>
<protein>
    <recommendedName>
        <fullName evidence="4">Peptidase A2 domain-containing protein</fullName>
    </recommendedName>
</protein>
<gene>
    <name evidence="2" type="ORF">K450DRAFT_264152</name>
</gene>
<keyword evidence="3" id="KW-1185">Reference proteome</keyword>
<evidence type="ECO:0000313" key="3">
    <source>
        <dbReference type="Proteomes" id="UP001206595"/>
    </source>
</evidence>
<feature type="compositionally biased region" description="Low complexity" evidence="1">
    <location>
        <begin position="47"/>
        <end position="59"/>
    </location>
</feature>
<organism evidence="2 3">
    <name type="scientific">Umbelopsis ramanniana AG</name>
    <dbReference type="NCBI Taxonomy" id="1314678"/>
    <lineage>
        <taxon>Eukaryota</taxon>
        <taxon>Fungi</taxon>
        <taxon>Fungi incertae sedis</taxon>
        <taxon>Mucoromycota</taxon>
        <taxon>Mucoromycotina</taxon>
        <taxon>Umbelopsidomycetes</taxon>
        <taxon>Umbelopsidales</taxon>
        <taxon>Umbelopsidaceae</taxon>
        <taxon>Umbelopsis</taxon>
    </lineage>
</organism>
<dbReference type="Gene3D" id="2.40.70.10">
    <property type="entry name" value="Acid Proteases"/>
    <property type="match status" value="1"/>
</dbReference>
<proteinExistence type="predicted"/>
<comment type="caution">
    <text evidence="2">The sequence shown here is derived from an EMBL/GenBank/DDBJ whole genome shotgun (WGS) entry which is preliminary data.</text>
</comment>
<sequence length="197" mass="21719">MDWTPEVSAIHTTGSTLRNQTSLFQLSSTTPYVQPAIGSSPLTFNKSSTQQYSQSSPSTRPAPQRSAKSKAPTHFKYARDAEGNFICDYCGQLHRTKQCKTKSTSLHPTKTKPHTANVSQVQQMLISSINSSSDCDTIRHIETATAAKYAAAPIVSLEVNHSPFSTLIDTGAEITLVNENVLRQFNIQFDKANTYQY</sequence>